<evidence type="ECO:0000313" key="2">
    <source>
        <dbReference type="EMBL" id="GBP34941.1"/>
    </source>
</evidence>
<gene>
    <name evidence="2" type="ORF">EVAR_28406_1</name>
</gene>
<keyword evidence="3" id="KW-1185">Reference proteome</keyword>
<evidence type="ECO:0000259" key="1">
    <source>
        <dbReference type="PROSITE" id="PS51082"/>
    </source>
</evidence>
<dbReference type="InterPro" id="IPR003124">
    <property type="entry name" value="WH2_dom"/>
</dbReference>
<protein>
    <recommendedName>
        <fullName evidence="1">WH2 domain-containing protein</fullName>
    </recommendedName>
</protein>
<comment type="caution">
    <text evidence="2">The sequence shown here is derived from an EMBL/GenBank/DDBJ whole genome shotgun (WGS) entry which is preliminary data.</text>
</comment>
<dbReference type="SMART" id="SM00246">
    <property type="entry name" value="WH2"/>
    <property type="match status" value="1"/>
</dbReference>
<name>A0A4C1V7U8_EUMVA</name>
<dbReference type="Proteomes" id="UP000299102">
    <property type="component" value="Unassembled WGS sequence"/>
</dbReference>
<organism evidence="2 3">
    <name type="scientific">Eumeta variegata</name>
    <name type="common">Bagworm moth</name>
    <name type="synonym">Eumeta japonica</name>
    <dbReference type="NCBI Taxonomy" id="151549"/>
    <lineage>
        <taxon>Eukaryota</taxon>
        <taxon>Metazoa</taxon>
        <taxon>Ecdysozoa</taxon>
        <taxon>Arthropoda</taxon>
        <taxon>Hexapoda</taxon>
        <taxon>Insecta</taxon>
        <taxon>Pterygota</taxon>
        <taxon>Neoptera</taxon>
        <taxon>Endopterygota</taxon>
        <taxon>Lepidoptera</taxon>
        <taxon>Glossata</taxon>
        <taxon>Ditrysia</taxon>
        <taxon>Tineoidea</taxon>
        <taxon>Psychidae</taxon>
        <taxon>Oiketicinae</taxon>
        <taxon>Eumeta</taxon>
    </lineage>
</organism>
<dbReference type="PROSITE" id="PS51082">
    <property type="entry name" value="WH2"/>
    <property type="match status" value="1"/>
</dbReference>
<dbReference type="GO" id="GO:0003779">
    <property type="term" value="F:actin binding"/>
    <property type="evidence" value="ECO:0007669"/>
    <property type="project" value="InterPro"/>
</dbReference>
<proteinExistence type="predicted"/>
<accession>A0A4C1V7U8</accession>
<dbReference type="AlphaFoldDB" id="A0A4C1V7U8"/>
<dbReference type="EMBL" id="BGZK01000297">
    <property type="protein sequence ID" value="GBP34941.1"/>
    <property type="molecule type" value="Genomic_DNA"/>
</dbReference>
<reference evidence="2 3" key="1">
    <citation type="journal article" date="2019" name="Commun. Biol.">
        <title>The bagworm genome reveals a unique fibroin gene that provides high tensile strength.</title>
        <authorList>
            <person name="Kono N."/>
            <person name="Nakamura H."/>
            <person name="Ohtoshi R."/>
            <person name="Tomita M."/>
            <person name="Numata K."/>
            <person name="Arakawa K."/>
        </authorList>
    </citation>
    <scope>NUCLEOTIDE SEQUENCE [LARGE SCALE GENOMIC DNA]</scope>
</reference>
<feature type="domain" description="WH2" evidence="1">
    <location>
        <begin position="38"/>
        <end position="58"/>
    </location>
</feature>
<sequence>MSPSESRNSTQTITPPQLFDSRTYCVEAAAVAGAGGDARSDLMAAIRQAGGGARLRPATSTPRKVLPLLWNVAYLLPRHSFVSPYHEPLSADVVFGRAVARPSRRSSVGLVRPSLNSLNQGDTHSGAGPQLAGHYFNWAPDA</sequence>
<evidence type="ECO:0000313" key="3">
    <source>
        <dbReference type="Proteomes" id="UP000299102"/>
    </source>
</evidence>